<feature type="active site" description="For glutaminase activity" evidence="7">
    <location>
        <position position="115"/>
    </location>
</feature>
<dbReference type="InterPro" id="IPR022310">
    <property type="entry name" value="NAD/GMP_synthase"/>
</dbReference>
<feature type="domain" description="CN hydrolase" evidence="10">
    <location>
        <begin position="6"/>
        <end position="268"/>
    </location>
</feature>
<dbReference type="InterPro" id="IPR003694">
    <property type="entry name" value="NAD_synthase"/>
</dbReference>
<feature type="active site" description="Nucleophile; for glutaminase activity" evidence="7">
    <location>
        <position position="170"/>
    </location>
</feature>
<comment type="catalytic activity">
    <reaction evidence="7 8">
        <text>deamido-NAD(+) + L-glutamine + ATP + H2O = L-glutamate + AMP + diphosphate + NAD(+) + H(+)</text>
        <dbReference type="Rhea" id="RHEA:24384"/>
        <dbReference type="ChEBI" id="CHEBI:15377"/>
        <dbReference type="ChEBI" id="CHEBI:15378"/>
        <dbReference type="ChEBI" id="CHEBI:29985"/>
        <dbReference type="ChEBI" id="CHEBI:30616"/>
        <dbReference type="ChEBI" id="CHEBI:33019"/>
        <dbReference type="ChEBI" id="CHEBI:57540"/>
        <dbReference type="ChEBI" id="CHEBI:58359"/>
        <dbReference type="ChEBI" id="CHEBI:58437"/>
        <dbReference type="ChEBI" id="CHEBI:456215"/>
        <dbReference type="EC" id="6.3.5.1"/>
    </reaction>
</comment>
<evidence type="ECO:0000256" key="2">
    <source>
        <dbReference type="ARBA" id="ARBA00007145"/>
    </source>
</evidence>
<dbReference type="InterPro" id="IPR014445">
    <property type="entry name" value="Gln-dep_NAD_synthase"/>
</dbReference>
<evidence type="ECO:0000256" key="8">
    <source>
        <dbReference type="PIRNR" id="PIRNR006630"/>
    </source>
</evidence>
<feature type="binding site" evidence="7">
    <location>
        <begin position="349"/>
        <end position="356"/>
    </location>
    <ligand>
        <name>ATP</name>
        <dbReference type="ChEBI" id="CHEBI:30616"/>
    </ligand>
</feature>
<dbReference type="Gene3D" id="1.10.10.1140">
    <property type="entry name" value="Glutamine-dependent NAD+ synthetase, C-terminal domain"/>
    <property type="match status" value="1"/>
</dbReference>
<dbReference type="PANTHER" id="PTHR23090">
    <property type="entry name" value="NH 3 /GLUTAMINE-DEPENDENT NAD + SYNTHETASE"/>
    <property type="match status" value="1"/>
</dbReference>
<dbReference type="CDD" id="cd00553">
    <property type="entry name" value="NAD_synthase"/>
    <property type="match status" value="1"/>
</dbReference>
<evidence type="ECO:0000256" key="7">
    <source>
        <dbReference type="HAMAP-Rule" id="MF_02090"/>
    </source>
</evidence>
<evidence type="ECO:0000256" key="5">
    <source>
        <dbReference type="ARBA" id="ARBA00022840"/>
    </source>
</evidence>
<reference evidence="11" key="2">
    <citation type="journal article" date="2021" name="PeerJ">
        <title>Extensive microbial diversity within the chicken gut microbiome revealed by metagenomics and culture.</title>
        <authorList>
            <person name="Gilroy R."/>
            <person name="Ravi A."/>
            <person name="Getino M."/>
            <person name="Pursley I."/>
            <person name="Horton D.L."/>
            <person name="Alikhan N.F."/>
            <person name="Baker D."/>
            <person name="Gharbi K."/>
            <person name="Hall N."/>
            <person name="Watson M."/>
            <person name="Adriaenssens E.M."/>
            <person name="Foster-Nyarko E."/>
            <person name="Jarju S."/>
            <person name="Secka A."/>
            <person name="Antonio M."/>
            <person name="Oren A."/>
            <person name="Chaudhuri R.R."/>
            <person name="La Ragione R."/>
            <person name="Hildebrand F."/>
            <person name="Pallen M.J."/>
        </authorList>
    </citation>
    <scope>NUCLEOTIDE SEQUENCE</scope>
    <source>
        <strain evidence="11">7293</strain>
    </source>
</reference>
<dbReference type="Gene3D" id="3.60.110.10">
    <property type="entry name" value="Carbon-nitrogen hydrolase"/>
    <property type="match status" value="1"/>
</dbReference>
<dbReference type="NCBIfam" id="TIGR00552">
    <property type="entry name" value="nadE"/>
    <property type="match status" value="1"/>
</dbReference>
<comment type="similarity">
    <text evidence="9">Belongs to the NAD synthetase family.</text>
</comment>
<dbReference type="HAMAP" id="MF_02090">
    <property type="entry name" value="NadE_glutamine_dep"/>
    <property type="match status" value="1"/>
</dbReference>
<organism evidence="11 12">
    <name type="scientific">Candidatus Ornithospirochaeta stercoripullorum</name>
    <dbReference type="NCBI Taxonomy" id="2840899"/>
    <lineage>
        <taxon>Bacteria</taxon>
        <taxon>Pseudomonadati</taxon>
        <taxon>Spirochaetota</taxon>
        <taxon>Spirochaetia</taxon>
        <taxon>Spirochaetales</taxon>
        <taxon>Spirochaetaceae</taxon>
        <taxon>Spirochaetaceae incertae sedis</taxon>
        <taxon>Candidatus Ornithospirochaeta</taxon>
    </lineage>
</organism>
<feature type="binding site" evidence="7">
    <location>
        <position position="459"/>
    </location>
    <ligand>
        <name>ATP</name>
        <dbReference type="ChEBI" id="CHEBI:30616"/>
    </ligand>
</feature>
<evidence type="ECO:0000256" key="1">
    <source>
        <dbReference type="ARBA" id="ARBA00005188"/>
    </source>
</evidence>
<feature type="binding site" evidence="7">
    <location>
        <begin position="469"/>
        <end position="472"/>
    </location>
    <ligand>
        <name>deamido-NAD(+)</name>
        <dbReference type="ChEBI" id="CHEBI:58437"/>
        <note>ligand shared between two neighboring subunits</note>
    </ligand>
</feature>
<dbReference type="GO" id="GO:0005737">
    <property type="term" value="C:cytoplasm"/>
    <property type="evidence" value="ECO:0007669"/>
    <property type="project" value="InterPro"/>
</dbReference>
<dbReference type="GO" id="GO:0004359">
    <property type="term" value="F:glutaminase activity"/>
    <property type="evidence" value="ECO:0007669"/>
    <property type="project" value="InterPro"/>
</dbReference>
<dbReference type="InterPro" id="IPR014729">
    <property type="entry name" value="Rossmann-like_a/b/a_fold"/>
</dbReference>
<feature type="binding site" evidence="7">
    <location>
        <position position="435"/>
    </location>
    <ligand>
        <name>deamido-NAD(+)</name>
        <dbReference type="ChEBI" id="CHEBI:58437"/>
        <note>ligand shared between two neighboring subunits</note>
    </ligand>
</feature>
<keyword evidence="5 7" id="KW-0067">ATP-binding</keyword>
<comment type="similarity">
    <text evidence="2 7 8">In the C-terminal section; belongs to the NAD synthetase family.</text>
</comment>
<feature type="binding site" evidence="7">
    <location>
        <position position="197"/>
    </location>
    <ligand>
        <name>L-glutamine</name>
        <dbReference type="ChEBI" id="CHEBI:58359"/>
    </ligand>
</feature>
<evidence type="ECO:0000256" key="3">
    <source>
        <dbReference type="ARBA" id="ARBA00022598"/>
    </source>
</evidence>
<dbReference type="EMBL" id="JADIMT010000007">
    <property type="protein sequence ID" value="MBO8435442.1"/>
    <property type="molecule type" value="Genomic_DNA"/>
</dbReference>
<dbReference type="PIRSF" id="PIRSF006630">
    <property type="entry name" value="NADS_GAT"/>
    <property type="match status" value="1"/>
</dbReference>
<dbReference type="Gene3D" id="3.40.50.620">
    <property type="entry name" value="HUPs"/>
    <property type="match status" value="1"/>
</dbReference>
<dbReference type="GO" id="GO:0003952">
    <property type="term" value="F:NAD+ synthase (glutamine-hydrolyzing) activity"/>
    <property type="evidence" value="ECO:0007669"/>
    <property type="project" value="UniProtKB-UniRule"/>
</dbReference>
<sequence>MKDGFVKVAAASPDLRVAEPAYNAGEIVDLIRKAEELDVKILVFPELSITGYTCGDLFFQKSLQRAAEAALGSIVKDTASSDVLVFVGYPFQWNGKLYNTAVAIKGGKVLAIIPKKNLPSYGEFYETRWFTPAPGNVDTVEFLGQKVLFGNKIILDASMPSTLSIGCEICEDLWVPESPSQRLALNGATVIVNLSASDEIIGKDEYRKNLISSVSARLVCGYIYADAADGESSTDMVFTGSNLIAENGAVLVSSSFKSNELTITELDTDKLAMERERMNTFISADDGYERVPVQFRVCETRLTRRFSSHPFVPADEDERKSRCDEILRLQAYGLKKRLIASHAAKAVIGLSGGLDSTLALLVTVKAFDLLRRDRKDIIAITMPCFGTTARTKSNAEKLAESLNVDFRTIDITKSVLQHFEDIQQSIDDLSVTYENAQARERTQVLMDVANKEGGIVIGTGDLSELALGWATYNGDHMSMYGVNSSIPKTLVRYLVRHTADSMPGESSIVLYDILATPVSPELLPATKDGQIAQVTEDIVGPYELHDFFLYYMVRFGFPPAKIFRLACEAFHGDYSQEFIKKWLVVFVRRFFQQQFKRSCLPDGPKVGTVTFSPRSDWRMPSDAAADVWLKEAESIEVVQ</sequence>
<dbReference type="InterPro" id="IPR036526">
    <property type="entry name" value="C-N_Hydrolase_sf"/>
</dbReference>
<feature type="binding site" evidence="7">
    <location>
        <position position="596"/>
    </location>
    <ligand>
        <name>deamido-NAD(+)</name>
        <dbReference type="ChEBI" id="CHEBI:58437"/>
        <note>ligand shared between two neighboring subunits</note>
    </ligand>
</feature>
<feature type="binding site" evidence="7">
    <location>
        <position position="464"/>
    </location>
    <ligand>
        <name>deamido-NAD(+)</name>
        <dbReference type="ChEBI" id="CHEBI:58437"/>
        <note>ligand shared between two neighboring subunits</note>
    </ligand>
</feature>
<evidence type="ECO:0000313" key="12">
    <source>
        <dbReference type="Proteomes" id="UP000823615"/>
    </source>
</evidence>
<proteinExistence type="inferred from homology"/>
<evidence type="ECO:0000256" key="4">
    <source>
        <dbReference type="ARBA" id="ARBA00022741"/>
    </source>
</evidence>
<feature type="binding site" evidence="7">
    <location>
        <position position="203"/>
    </location>
    <ligand>
        <name>L-glutamine</name>
        <dbReference type="ChEBI" id="CHEBI:58359"/>
    </ligand>
</feature>
<feature type="binding site" evidence="7">
    <location>
        <position position="121"/>
    </location>
    <ligand>
        <name>L-glutamine</name>
        <dbReference type="ChEBI" id="CHEBI:58359"/>
    </ligand>
</feature>
<accession>A0A9D9H512</accession>
<comment type="caution">
    <text evidence="11">The sequence shown here is derived from an EMBL/GenBank/DDBJ whole genome shotgun (WGS) entry which is preliminary data.</text>
</comment>
<dbReference type="PROSITE" id="PS50263">
    <property type="entry name" value="CN_HYDROLASE"/>
    <property type="match status" value="1"/>
</dbReference>
<name>A0A9D9H512_9SPIO</name>
<dbReference type="EC" id="6.3.5.1" evidence="7 8"/>
<evidence type="ECO:0000256" key="9">
    <source>
        <dbReference type="RuleBase" id="RU003811"/>
    </source>
</evidence>
<protein>
    <recommendedName>
        <fullName evidence="7 8">Glutamine-dependent NAD(+) synthetase</fullName>
        <ecNumber evidence="7 8">6.3.5.1</ecNumber>
    </recommendedName>
    <alternativeName>
        <fullName evidence="7 8">NAD(+) synthase [glutamine-hydrolyzing]</fullName>
    </alternativeName>
</protein>
<keyword evidence="4 7" id="KW-0547">Nucleotide-binding</keyword>
<dbReference type="NCBIfam" id="NF002730">
    <property type="entry name" value="PRK02628.1"/>
    <property type="match status" value="1"/>
</dbReference>
<dbReference type="Pfam" id="PF00795">
    <property type="entry name" value="CN_hydrolase"/>
    <property type="match status" value="1"/>
</dbReference>
<dbReference type="GO" id="GO:0008795">
    <property type="term" value="F:NAD+ synthase activity"/>
    <property type="evidence" value="ECO:0007669"/>
    <property type="project" value="UniProtKB-UniRule"/>
</dbReference>
<dbReference type="SUPFAM" id="SSF56317">
    <property type="entry name" value="Carbon-nitrogen hydrolase"/>
    <property type="match status" value="1"/>
</dbReference>
<dbReference type="GO" id="GO:0005524">
    <property type="term" value="F:ATP binding"/>
    <property type="evidence" value="ECO:0007669"/>
    <property type="project" value="UniProtKB-UniRule"/>
</dbReference>
<comment type="function">
    <text evidence="7">Catalyzes the ATP-dependent amidation of deamido-NAD to form NAD. Uses L-glutamine as a nitrogen source.</text>
</comment>
<dbReference type="GO" id="GO:0009435">
    <property type="term" value="P:NAD+ biosynthetic process"/>
    <property type="evidence" value="ECO:0007669"/>
    <property type="project" value="UniProtKB-UniRule"/>
</dbReference>
<gene>
    <name evidence="7" type="primary">nadE</name>
    <name evidence="11" type="ORF">IAA97_00455</name>
</gene>
<reference evidence="11" key="1">
    <citation type="submission" date="2020-10" db="EMBL/GenBank/DDBJ databases">
        <authorList>
            <person name="Gilroy R."/>
        </authorList>
    </citation>
    <scope>NUCLEOTIDE SEQUENCE</scope>
    <source>
        <strain evidence="11">7293</strain>
    </source>
</reference>
<comment type="pathway">
    <text evidence="1 7 8">Cofactor biosynthesis; NAD(+) biosynthesis; NAD(+) from deamido-NAD(+) (L-Gln route): step 1/1.</text>
</comment>
<dbReference type="InterPro" id="IPR041856">
    <property type="entry name" value="NAD+_synth_C"/>
</dbReference>
<dbReference type="SUPFAM" id="SSF52402">
    <property type="entry name" value="Adenine nucleotide alpha hydrolases-like"/>
    <property type="match status" value="1"/>
</dbReference>
<evidence type="ECO:0000313" key="11">
    <source>
        <dbReference type="EMBL" id="MBO8435442.1"/>
    </source>
</evidence>
<keyword evidence="3 7" id="KW-0436">Ligase</keyword>
<dbReference type="InterPro" id="IPR003010">
    <property type="entry name" value="C-N_Hydrolase"/>
</dbReference>
<keyword evidence="6 7" id="KW-0520">NAD</keyword>
<evidence type="ECO:0000259" key="10">
    <source>
        <dbReference type="PROSITE" id="PS50263"/>
    </source>
</evidence>
<dbReference type="Proteomes" id="UP000823615">
    <property type="component" value="Unassembled WGS sequence"/>
</dbReference>
<dbReference type="Pfam" id="PF02540">
    <property type="entry name" value="NAD_synthase"/>
    <property type="match status" value="1"/>
</dbReference>
<dbReference type="CDD" id="cd07570">
    <property type="entry name" value="GAT_Gln-NAD-synth"/>
    <property type="match status" value="1"/>
</dbReference>
<dbReference type="PANTHER" id="PTHR23090:SF9">
    <property type="entry name" value="GLUTAMINE-DEPENDENT NAD(+) SYNTHETASE"/>
    <property type="match status" value="1"/>
</dbReference>
<dbReference type="AlphaFoldDB" id="A0A9D9H512"/>
<evidence type="ECO:0000256" key="6">
    <source>
        <dbReference type="ARBA" id="ARBA00023027"/>
    </source>
</evidence>
<feature type="active site" description="Proton acceptor; for glutaminase activity" evidence="7">
    <location>
        <position position="46"/>
    </location>
</feature>